<organism evidence="3">
    <name type="scientific">Phaeomonas parva</name>
    <dbReference type="NCBI Taxonomy" id="124430"/>
    <lineage>
        <taxon>Eukaryota</taxon>
        <taxon>Sar</taxon>
        <taxon>Stramenopiles</taxon>
        <taxon>Ochrophyta</taxon>
        <taxon>Pinguiophyceae</taxon>
        <taxon>Pinguiochrysidales</taxon>
        <taxon>Pinguiochrysidaceae</taxon>
        <taxon>Phaeomonas</taxon>
    </lineage>
</organism>
<reference evidence="3" key="1">
    <citation type="submission" date="2021-01" db="EMBL/GenBank/DDBJ databases">
        <authorList>
            <person name="Corre E."/>
            <person name="Pelletier E."/>
            <person name="Niang G."/>
            <person name="Scheremetjew M."/>
            <person name="Finn R."/>
            <person name="Kale V."/>
            <person name="Holt S."/>
            <person name="Cochrane G."/>
            <person name="Meng A."/>
            <person name="Brown T."/>
            <person name="Cohen L."/>
        </authorList>
    </citation>
    <scope>NUCLEOTIDE SEQUENCE</scope>
    <source>
        <strain evidence="3">CCMP2877</strain>
    </source>
</reference>
<dbReference type="InterPro" id="IPR011009">
    <property type="entry name" value="Kinase-like_dom_sf"/>
</dbReference>
<dbReference type="GO" id="GO:0004674">
    <property type="term" value="F:protein serine/threonine kinase activity"/>
    <property type="evidence" value="ECO:0007669"/>
    <property type="project" value="TreeGrafter"/>
</dbReference>
<dbReference type="GO" id="GO:0005524">
    <property type="term" value="F:ATP binding"/>
    <property type="evidence" value="ECO:0007669"/>
    <property type="project" value="InterPro"/>
</dbReference>
<name>A0A7S1UA41_9STRA</name>
<gene>
    <name evidence="3" type="ORF">PPAR1163_LOCUS18191</name>
</gene>
<sequence length="828" mass="90026">MNERLTANESWVAEIRLSSGATRRRFAEWLARHGARSIDDAAQLLACDKAGFEEEVPQRLNQIRIREYLSKGRGQSSDAATTQDSSVSGAANGTSHAAPAFATVSKLHRLSDRMLRESLRLEDPIGRGGFGVVLRGTYTHPGGIVQKIAYKRFQGSVSDGKVVEAAKSEVEILLALQAHPYIVNVLGFNDNPEAKDANGKEVGLGFVMEYANVGDLLAFINEQNEHWAWEERLLIMAQISSALVFLHTQPRPILHRDLKSCNVLLTRVDMDPLGRSGPSLIAKLTDFGLSTVRSTTNRASTGGFAGSCAWCAPERFEWDNEYQASADVFSMAMVFYEVITRKEPWHGCEDNYKIMGALRDGRRPHVVTEKDPGCPPSLVEGVVERCWAQVPSNRPSAMEAFESLRDLVPSQAEGGAASRDPALQELLRVQRDMQRGQRDMQRNVHLLMRGQEGVERGVAEIKDEVKECFAEVKEGIRSAVMAGAVDEAMSALRSELDARDREHGADLKQLRVGVLDVLHKVMGEGEARVPRMFIVVPRKVREELRRIFGAEDVHDADANDGFREIMQKRKEAARKKLKGCCEGFKRIFTEKRYVYFISSVRSATGQLEVCPTNGGMGIKVKSLTGAGKLGTILARGTLLLAVSGAAVATAGAAAPLTGAILGLGTAAGDAARDAFAEDLCGALERFGGGDDARFLEQHENAMSALMKGLQSTGVSRRALMPAGLDVPVLTGKAYRSFVAGLCLAQETGVLGAGSLDTGATWQRFDVPGVGGGQPDSLSLHVCEGSEEDVQARINRKARLGQVRDLVYQPYFDWIRDAGAAAGYDDAPL</sequence>
<protein>
    <recommendedName>
        <fullName evidence="2">Protein kinase domain-containing protein</fullName>
    </recommendedName>
</protein>
<dbReference type="Pfam" id="PF07714">
    <property type="entry name" value="PK_Tyr_Ser-Thr"/>
    <property type="match status" value="1"/>
</dbReference>
<dbReference type="PROSITE" id="PS00108">
    <property type="entry name" value="PROTEIN_KINASE_ST"/>
    <property type="match status" value="1"/>
</dbReference>
<dbReference type="InterPro" id="IPR000719">
    <property type="entry name" value="Prot_kinase_dom"/>
</dbReference>
<dbReference type="EMBL" id="HBGJ01028708">
    <property type="protein sequence ID" value="CAD9259817.1"/>
    <property type="molecule type" value="Transcribed_RNA"/>
</dbReference>
<dbReference type="SMART" id="SM00220">
    <property type="entry name" value="S_TKc"/>
    <property type="match status" value="1"/>
</dbReference>
<feature type="region of interest" description="Disordered" evidence="1">
    <location>
        <begin position="74"/>
        <end position="94"/>
    </location>
</feature>
<dbReference type="InterPro" id="IPR051681">
    <property type="entry name" value="Ser/Thr_Kinases-Pseudokinases"/>
</dbReference>
<dbReference type="InterPro" id="IPR008271">
    <property type="entry name" value="Ser/Thr_kinase_AS"/>
</dbReference>
<proteinExistence type="predicted"/>
<dbReference type="PANTHER" id="PTHR44329">
    <property type="entry name" value="SERINE/THREONINE-PROTEIN KINASE TNNI3K-RELATED"/>
    <property type="match status" value="1"/>
</dbReference>
<evidence type="ECO:0000259" key="2">
    <source>
        <dbReference type="PROSITE" id="PS50011"/>
    </source>
</evidence>
<dbReference type="AlphaFoldDB" id="A0A7S1UA41"/>
<evidence type="ECO:0000313" key="3">
    <source>
        <dbReference type="EMBL" id="CAD9259817.1"/>
    </source>
</evidence>
<evidence type="ECO:0000256" key="1">
    <source>
        <dbReference type="SAM" id="MobiDB-lite"/>
    </source>
</evidence>
<dbReference type="InterPro" id="IPR001245">
    <property type="entry name" value="Ser-Thr/Tyr_kinase_cat_dom"/>
</dbReference>
<dbReference type="Gene3D" id="1.10.510.10">
    <property type="entry name" value="Transferase(Phosphotransferase) domain 1"/>
    <property type="match status" value="1"/>
</dbReference>
<dbReference type="PROSITE" id="PS50011">
    <property type="entry name" value="PROTEIN_KINASE_DOM"/>
    <property type="match status" value="1"/>
</dbReference>
<feature type="domain" description="Protein kinase" evidence="2">
    <location>
        <begin position="119"/>
        <end position="408"/>
    </location>
</feature>
<dbReference type="SUPFAM" id="SSF56112">
    <property type="entry name" value="Protein kinase-like (PK-like)"/>
    <property type="match status" value="1"/>
</dbReference>
<accession>A0A7S1UA41</accession>